<reference evidence="10" key="1">
    <citation type="journal article" date="2015" name="Nat. Genet.">
        <title>The genome and transcriptome of the zoonotic hookworm Ancylostoma ceylanicum identify infection-specific gene families.</title>
        <authorList>
            <person name="Schwarz E.M."/>
            <person name="Hu Y."/>
            <person name="Antoshechkin I."/>
            <person name="Miller M.M."/>
            <person name="Sternberg P.W."/>
            <person name="Aroian R.V."/>
        </authorList>
    </citation>
    <scope>NUCLEOTIDE SEQUENCE</scope>
    <source>
        <strain evidence="10">HY135</strain>
    </source>
</reference>
<accession>A0A016RY03</accession>
<evidence type="ECO:0000313" key="9">
    <source>
        <dbReference type="EMBL" id="EYB83233.1"/>
    </source>
</evidence>
<dbReference type="GO" id="GO:0003746">
    <property type="term" value="F:translation elongation factor activity"/>
    <property type="evidence" value="ECO:0007669"/>
    <property type="project" value="UniProtKB-UniRule"/>
</dbReference>
<dbReference type="PROSITE" id="PS01127">
    <property type="entry name" value="EF_TS_2"/>
    <property type="match status" value="1"/>
</dbReference>
<dbReference type="SUPFAM" id="SSF56112">
    <property type="entry name" value="Protein kinase-like (PK-like)"/>
    <property type="match status" value="1"/>
</dbReference>
<feature type="compositionally biased region" description="Basic and acidic residues" evidence="7">
    <location>
        <begin position="622"/>
        <end position="636"/>
    </location>
</feature>
<evidence type="ECO:0000256" key="5">
    <source>
        <dbReference type="HAMAP-Rule" id="MF_03135"/>
    </source>
</evidence>
<dbReference type="Proteomes" id="UP000024635">
    <property type="component" value="Unassembled WGS sequence"/>
</dbReference>
<dbReference type="FunFam" id="1.10.8.10:FF:000031">
    <property type="entry name" value="Elongation factor Ts, mitochondrial"/>
    <property type="match status" value="1"/>
</dbReference>
<dbReference type="GO" id="GO:0005739">
    <property type="term" value="C:mitochondrion"/>
    <property type="evidence" value="ECO:0007669"/>
    <property type="project" value="UniProtKB-SubCell"/>
</dbReference>
<keyword evidence="4 5" id="KW-0496">Mitochondrion</keyword>
<dbReference type="SMART" id="SM00587">
    <property type="entry name" value="CHK"/>
    <property type="match status" value="1"/>
</dbReference>
<dbReference type="Gene3D" id="3.90.1200.10">
    <property type="match status" value="1"/>
</dbReference>
<dbReference type="InterPro" id="IPR014039">
    <property type="entry name" value="Transl_elong_EFTs/EF1B_dimer"/>
</dbReference>
<feature type="domain" description="CHK kinase-like" evidence="8">
    <location>
        <begin position="100"/>
        <end position="290"/>
    </location>
</feature>
<dbReference type="CDD" id="cd14275">
    <property type="entry name" value="UBA_EF-Ts"/>
    <property type="match status" value="1"/>
</dbReference>
<keyword evidence="2 5" id="KW-0251">Elongation factor</keyword>
<evidence type="ECO:0000313" key="10">
    <source>
        <dbReference type="Proteomes" id="UP000024635"/>
    </source>
</evidence>
<dbReference type="InterPro" id="IPR018101">
    <property type="entry name" value="Transl_elong_Ts_CS"/>
</dbReference>
<dbReference type="InterPro" id="IPR015897">
    <property type="entry name" value="CHK_kinase-like"/>
</dbReference>
<evidence type="ECO:0000256" key="4">
    <source>
        <dbReference type="ARBA" id="ARBA00023128"/>
    </source>
</evidence>
<comment type="subcellular location">
    <subcellularLocation>
        <location evidence="5">Mitochondrion</location>
    </subcellularLocation>
</comment>
<dbReference type="InterPro" id="IPR011009">
    <property type="entry name" value="Kinase-like_dom_sf"/>
</dbReference>
<evidence type="ECO:0000256" key="2">
    <source>
        <dbReference type="ARBA" id="ARBA00022768"/>
    </source>
</evidence>
<proteinExistence type="inferred from homology"/>
<keyword evidence="3 5" id="KW-0648">Protein biosynthesis</keyword>
<dbReference type="NCBIfam" id="TIGR00116">
    <property type="entry name" value="tsf"/>
    <property type="match status" value="1"/>
</dbReference>
<dbReference type="InterPro" id="IPR009060">
    <property type="entry name" value="UBA-like_sf"/>
</dbReference>
<protein>
    <recommendedName>
        <fullName evidence="5">Elongation factor Ts, mitochondrial</fullName>
        <shortName evidence="5">EF-Ts</shortName>
        <shortName evidence="5">EF-TsMt</shortName>
    </recommendedName>
</protein>
<dbReference type="SUPFAM" id="SSF46934">
    <property type="entry name" value="UBA-like"/>
    <property type="match status" value="1"/>
</dbReference>
<dbReference type="PANTHER" id="PTHR11741:SF0">
    <property type="entry name" value="ELONGATION FACTOR TS, MITOCHONDRIAL"/>
    <property type="match status" value="1"/>
</dbReference>
<keyword evidence="10" id="KW-1185">Reference proteome</keyword>
<dbReference type="OrthoDB" id="190089at2759"/>
<dbReference type="Gene3D" id="3.30.479.20">
    <property type="entry name" value="Elongation factor Ts, dimerisation domain"/>
    <property type="match status" value="2"/>
</dbReference>
<evidence type="ECO:0000256" key="3">
    <source>
        <dbReference type="ARBA" id="ARBA00022917"/>
    </source>
</evidence>
<comment type="caution">
    <text evidence="9">The sequence shown here is derived from an EMBL/GenBank/DDBJ whole genome shotgun (WGS) entry which is preliminary data.</text>
</comment>
<dbReference type="GO" id="GO:0070125">
    <property type="term" value="P:mitochondrial translational elongation"/>
    <property type="evidence" value="ECO:0007669"/>
    <property type="project" value="TreeGrafter"/>
</dbReference>
<dbReference type="InterPro" id="IPR004119">
    <property type="entry name" value="EcKL"/>
</dbReference>
<evidence type="ECO:0000256" key="1">
    <source>
        <dbReference type="ARBA" id="ARBA00005532"/>
    </source>
</evidence>
<dbReference type="InterPro" id="IPR036402">
    <property type="entry name" value="EF-Ts_dimer_sf"/>
</dbReference>
<dbReference type="STRING" id="53326.A0A016RY03"/>
<evidence type="ECO:0000259" key="8">
    <source>
        <dbReference type="SMART" id="SM00587"/>
    </source>
</evidence>
<evidence type="ECO:0000256" key="7">
    <source>
        <dbReference type="SAM" id="MobiDB-lite"/>
    </source>
</evidence>
<dbReference type="AlphaFoldDB" id="A0A016RY03"/>
<dbReference type="InterPro" id="IPR001816">
    <property type="entry name" value="Transl_elong_EFTs/EF1B"/>
</dbReference>
<dbReference type="Pfam" id="PF02958">
    <property type="entry name" value="EcKL"/>
    <property type="match status" value="1"/>
</dbReference>
<name>A0A016RY03_9BILA</name>
<feature type="region of interest" description="Disordered" evidence="7">
    <location>
        <begin position="615"/>
        <end position="636"/>
    </location>
</feature>
<dbReference type="Gene3D" id="1.10.8.10">
    <property type="entry name" value="DNA helicase RuvA subunit, C-terminal domain"/>
    <property type="match status" value="1"/>
</dbReference>
<dbReference type="SUPFAM" id="SSF54713">
    <property type="entry name" value="Elongation factor Ts (EF-Ts), dimerisation domain"/>
    <property type="match status" value="2"/>
</dbReference>
<dbReference type="PANTHER" id="PTHR11741">
    <property type="entry name" value="ELONGATION FACTOR TS"/>
    <property type="match status" value="1"/>
</dbReference>
<dbReference type="Pfam" id="PF25025">
    <property type="entry name" value="EF-Ts_N"/>
    <property type="match status" value="1"/>
</dbReference>
<dbReference type="HAMAP" id="MF_00050">
    <property type="entry name" value="EF_Ts"/>
    <property type="match status" value="1"/>
</dbReference>
<comment type="similarity">
    <text evidence="1 5 6">Belongs to the EF-Ts family.</text>
</comment>
<evidence type="ECO:0000256" key="6">
    <source>
        <dbReference type="RuleBase" id="RU000642"/>
    </source>
</evidence>
<dbReference type="EMBL" id="JARK01001676">
    <property type="protein sequence ID" value="EYB83233.1"/>
    <property type="molecule type" value="Genomic_DNA"/>
</dbReference>
<gene>
    <name evidence="9" type="primary">Acey_s0340.g2998</name>
    <name evidence="9" type="synonym">Acey-tsfm-1</name>
    <name evidence="9" type="ORF">Y032_0340g2998</name>
</gene>
<dbReference type="Pfam" id="PF00889">
    <property type="entry name" value="EF_TS"/>
    <property type="match status" value="1"/>
</dbReference>
<organism evidence="9 10">
    <name type="scientific">Ancylostoma ceylanicum</name>
    <dbReference type="NCBI Taxonomy" id="53326"/>
    <lineage>
        <taxon>Eukaryota</taxon>
        <taxon>Metazoa</taxon>
        <taxon>Ecdysozoa</taxon>
        <taxon>Nematoda</taxon>
        <taxon>Chromadorea</taxon>
        <taxon>Rhabditida</taxon>
        <taxon>Rhabditina</taxon>
        <taxon>Rhabditomorpha</taxon>
        <taxon>Strongyloidea</taxon>
        <taxon>Ancylostomatidae</taxon>
        <taxon>Ancylostomatinae</taxon>
        <taxon>Ancylostoma</taxon>
    </lineage>
</organism>
<sequence>MQLSQLVASALHLPSYAESQPVVSLNGVTTFELQSGEQHYRVHLVKDEPDEDVKLPEAAKLAAFFNSKFFHETVTGNQLAIPCGRFERSFRIDDADVSYLVFVIRFEKGWRAHQLSEEELCLVAEKIGAIHAINTASMQPEFLRVIEENHQNIRSYQASVEPHLLKIMQEAVQGELAQYFSLPHEVMERVETVLASEDESDWSPPSERVICHGRLTADNCFFKQKSDNGGGSGCKVDLVDINEWENVHFGDVAFDLSNLIISSAEPSVRRNKYMTIFRSYYYSRVDQRTTDFRLSDLKRLFRKHHKRAVILGIEPLLEMLTSSEYEDVKRAHSYRWESALEDAFDFATHDYISDEEHCLFAKVPPTSTMLRHVFRKSVQLTFNVRTLASAAPAASVSVDKEALMKLRKRTGYSYVNCRKALVQFGSDNLAEAEKWLRERAQSEGWAKAAKLSSRATTQGLVAVHSIDSVAVIVELSCETDFVARGDSFKALLETITTSAMNYARNNAPQQGSEKIVTVNVDLNTLVSSDGKPLNEVLAMTVGKLGENITVRSIKALYAPAGSFLYSAAHPREGLPSVSMGKFVSVIALRRANVEGLFPTEKLASQICQHVIGMRSESLGEPPKTEKVETQKKRAEGNKDELNDFVEVQATHIDEDETALLRQAFMLNPSQTVYEYVKGHQAEIVDFVRSELGSSE</sequence>
<comment type="function">
    <text evidence="5 6">Associates with the EF-Tu.GDP complex and induces the exchange of GDP to GTP. It remains bound to the aminoacyl-tRNA.EF-Tu.GTP complex up to the GTP hydrolysis stage on the ribosome.</text>
</comment>